<dbReference type="AlphaFoldDB" id="A0A7I9VGJ6"/>
<keyword evidence="1" id="KW-0677">Repeat</keyword>
<name>A0A7I9VGJ6_9BACT</name>
<sequence length="203" mass="21614">MNRPLPRLAPCALALALAAAPAACKRSDREPSFPPPPPPPGGMGGGLGAAPGLPMPPAGGLDVQRRIAGEEQVVAQDPKNAQAWIALGNDYFDTKQRQKSVDAYARALELKPNDPDVLTDQGVMYRELGAFDKAVANFKKASQLDPRHVQSVYNLGVVYAFDLKDRDQALAAWRRVVDIAPTSPQAAQARQAMADLQGAPAAR</sequence>
<dbReference type="PANTHER" id="PTHR44943:SF9">
    <property type="entry name" value="TPR-REPEAT-CONTAINING PROTEIN"/>
    <property type="match status" value="1"/>
</dbReference>
<evidence type="ECO:0000256" key="3">
    <source>
        <dbReference type="ARBA" id="ARBA00023078"/>
    </source>
</evidence>
<evidence type="ECO:0000313" key="8">
    <source>
        <dbReference type="EMBL" id="GEJ55268.1"/>
    </source>
</evidence>
<dbReference type="EMBL" id="BJTG01000001">
    <property type="protein sequence ID" value="GEJ55268.1"/>
    <property type="molecule type" value="Genomic_DNA"/>
</dbReference>
<evidence type="ECO:0000256" key="5">
    <source>
        <dbReference type="SAM" id="MobiDB-lite"/>
    </source>
</evidence>
<dbReference type="InterPro" id="IPR019734">
    <property type="entry name" value="TPR_rpt"/>
</dbReference>
<dbReference type="RefSeq" id="WP_235969373.1">
    <property type="nucleotide sequence ID" value="NZ_BJTG01000001.1"/>
</dbReference>
<reference evidence="9" key="1">
    <citation type="journal article" date="2020" name="Appl. Environ. Microbiol.">
        <title>Diazotrophic Anaeromyxobacter Isolates from Soils.</title>
        <authorList>
            <person name="Masuda Y."/>
            <person name="Yamanaka H."/>
            <person name="Xu Z.X."/>
            <person name="Shiratori Y."/>
            <person name="Aono T."/>
            <person name="Amachi S."/>
            <person name="Senoo K."/>
            <person name="Itoh H."/>
        </authorList>
    </citation>
    <scope>NUCLEOTIDE SEQUENCE [LARGE SCALE GENOMIC DNA]</scope>
    <source>
        <strain evidence="9">R267</strain>
    </source>
</reference>
<dbReference type="SUPFAM" id="SSF48452">
    <property type="entry name" value="TPR-like"/>
    <property type="match status" value="1"/>
</dbReference>
<evidence type="ECO:0000256" key="2">
    <source>
        <dbReference type="ARBA" id="ARBA00022803"/>
    </source>
</evidence>
<gene>
    <name evidence="8" type="ORF">AMYX_00090</name>
</gene>
<dbReference type="PANTHER" id="PTHR44943">
    <property type="entry name" value="CELLULOSE SYNTHASE OPERON PROTEIN C"/>
    <property type="match status" value="1"/>
</dbReference>
<accession>A0A7I9VGJ6</accession>
<keyword evidence="3" id="KW-0793">Thylakoid</keyword>
<feature type="region of interest" description="Disordered" evidence="5">
    <location>
        <begin position="24"/>
        <end position="61"/>
    </location>
</feature>
<feature type="compositionally biased region" description="Pro residues" evidence="5">
    <location>
        <begin position="32"/>
        <end position="41"/>
    </location>
</feature>
<feature type="repeat" description="TPR" evidence="4">
    <location>
        <begin position="115"/>
        <end position="148"/>
    </location>
</feature>
<evidence type="ECO:0000256" key="4">
    <source>
        <dbReference type="PROSITE-ProRule" id="PRU00339"/>
    </source>
</evidence>
<evidence type="ECO:0000313" key="9">
    <source>
        <dbReference type="Proteomes" id="UP000503640"/>
    </source>
</evidence>
<feature type="chain" id="PRO_5029866891" description="Cytochrome c-type biogenesis protein H TPR domain-containing protein" evidence="6">
    <location>
        <begin position="23"/>
        <end position="203"/>
    </location>
</feature>
<dbReference type="Gene3D" id="1.25.40.10">
    <property type="entry name" value="Tetratricopeptide repeat domain"/>
    <property type="match status" value="2"/>
</dbReference>
<keyword evidence="2 4" id="KW-0802">TPR repeat</keyword>
<evidence type="ECO:0000259" key="7">
    <source>
        <dbReference type="Pfam" id="PF23914"/>
    </source>
</evidence>
<feature type="domain" description="Cytochrome c-type biogenesis protein H TPR" evidence="7">
    <location>
        <begin position="74"/>
        <end position="182"/>
    </location>
</feature>
<organism evidence="8 9">
    <name type="scientific">Anaeromyxobacter diazotrophicus</name>
    <dbReference type="NCBI Taxonomy" id="2590199"/>
    <lineage>
        <taxon>Bacteria</taxon>
        <taxon>Pseudomonadati</taxon>
        <taxon>Myxococcota</taxon>
        <taxon>Myxococcia</taxon>
        <taxon>Myxococcales</taxon>
        <taxon>Cystobacterineae</taxon>
        <taxon>Anaeromyxobacteraceae</taxon>
        <taxon>Anaeromyxobacter</taxon>
    </lineage>
</organism>
<dbReference type="Proteomes" id="UP000503640">
    <property type="component" value="Unassembled WGS sequence"/>
</dbReference>
<dbReference type="InterPro" id="IPR011990">
    <property type="entry name" value="TPR-like_helical_dom_sf"/>
</dbReference>
<comment type="caution">
    <text evidence="8">The sequence shown here is derived from an EMBL/GenBank/DDBJ whole genome shotgun (WGS) entry which is preliminary data.</text>
</comment>
<dbReference type="SMART" id="SM00028">
    <property type="entry name" value="TPR"/>
    <property type="match status" value="3"/>
</dbReference>
<feature type="repeat" description="TPR" evidence="4">
    <location>
        <begin position="81"/>
        <end position="114"/>
    </location>
</feature>
<keyword evidence="9" id="KW-1185">Reference proteome</keyword>
<dbReference type="PROSITE" id="PS50293">
    <property type="entry name" value="TPR_REGION"/>
    <property type="match status" value="1"/>
</dbReference>
<proteinExistence type="predicted"/>
<feature type="signal peptide" evidence="6">
    <location>
        <begin position="1"/>
        <end position="22"/>
    </location>
</feature>
<keyword evidence="6" id="KW-0732">Signal</keyword>
<dbReference type="PROSITE" id="PS50005">
    <property type="entry name" value="TPR"/>
    <property type="match status" value="2"/>
</dbReference>
<evidence type="ECO:0000256" key="1">
    <source>
        <dbReference type="ARBA" id="ARBA00022737"/>
    </source>
</evidence>
<dbReference type="InterPro" id="IPR056413">
    <property type="entry name" value="TPR_CcmH_CycH"/>
</dbReference>
<protein>
    <recommendedName>
        <fullName evidence="7">Cytochrome c-type biogenesis protein H TPR domain-containing protein</fullName>
    </recommendedName>
</protein>
<dbReference type="InterPro" id="IPR051685">
    <property type="entry name" value="Ycf3/AcsC/BcsC/TPR_MFPF"/>
</dbReference>
<evidence type="ECO:0000256" key="6">
    <source>
        <dbReference type="SAM" id="SignalP"/>
    </source>
</evidence>
<dbReference type="Pfam" id="PF23914">
    <property type="entry name" value="TPR_CcmH_CycH"/>
    <property type="match status" value="1"/>
</dbReference>